<dbReference type="PANTHER" id="PTHR42940:SF8">
    <property type="entry name" value="VACUOLAR PROTEIN SORTING-ASSOCIATED PROTEIN 11"/>
    <property type="match status" value="1"/>
</dbReference>
<evidence type="ECO:0000313" key="11">
    <source>
        <dbReference type="Proteomes" id="UP000503399"/>
    </source>
</evidence>
<keyword evidence="5" id="KW-0862">Zinc</keyword>
<dbReference type="GO" id="GO:0005737">
    <property type="term" value="C:cytoplasm"/>
    <property type="evidence" value="ECO:0007669"/>
    <property type="project" value="TreeGrafter"/>
</dbReference>
<proteinExistence type="inferred from homology"/>
<evidence type="ECO:0000256" key="2">
    <source>
        <dbReference type="ARBA" id="ARBA00008072"/>
    </source>
</evidence>
<evidence type="ECO:0000256" key="5">
    <source>
        <dbReference type="ARBA" id="ARBA00022833"/>
    </source>
</evidence>
<dbReference type="Pfam" id="PF08240">
    <property type="entry name" value="ADH_N"/>
    <property type="match status" value="2"/>
</dbReference>
<dbReference type="EMBL" id="LR778114">
    <property type="protein sequence ID" value="CAB1127917.1"/>
    <property type="molecule type" value="Genomic_DNA"/>
</dbReference>
<evidence type="ECO:0000256" key="1">
    <source>
        <dbReference type="ARBA" id="ARBA00001947"/>
    </source>
</evidence>
<dbReference type="EC" id="1.1.1.1" evidence="3"/>
<dbReference type="Gene3D" id="3.90.180.10">
    <property type="entry name" value="Medium-chain alcohol dehydrogenases, catalytic domain"/>
    <property type="match status" value="1"/>
</dbReference>
<evidence type="ECO:0000256" key="4">
    <source>
        <dbReference type="ARBA" id="ARBA00022723"/>
    </source>
</evidence>
<keyword evidence="6 10" id="KW-0560">Oxidoreductase</keyword>
<organism evidence="10 11">
    <name type="scientific">Candidatus Hydrogenisulfobacillus filiaventi</name>
    <dbReference type="NCBI Taxonomy" id="2707344"/>
    <lineage>
        <taxon>Bacteria</taxon>
        <taxon>Bacillati</taxon>
        <taxon>Bacillota</taxon>
        <taxon>Clostridia</taxon>
        <taxon>Eubacteriales</taxon>
        <taxon>Clostridiales Family XVII. Incertae Sedis</taxon>
        <taxon>Candidatus Hydrogenisulfobacillus</taxon>
    </lineage>
</organism>
<keyword evidence="4" id="KW-0479">Metal-binding</keyword>
<gene>
    <name evidence="10" type="primary">adhA</name>
    <name evidence="10" type="ORF">R50_0411</name>
</gene>
<dbReference type="GO" id="GO:0004022">
    <property type="term" value="F:alcohol dehydrogenase (NAD+) activity"/>
    <property type="evidence" value="ECO:0007669"/>
    <property type="project" value="UniProtKB-EC"/>
</dbReference>
<evidence type="ECO:0000256" key="8">
    <source>
        <dbReference type="ARBA" id="ARBA00049243"/>
    </source>
</evidence>
<dbReference type="SUPFAM" id="SSF51735">
    <property type="entry name" value="NAD(P)-binding Rossmann-fold domains"/>
    <property type="match status" value="1"/>
</dbReference>
<dbReference type="SUPFAM" id="SSF50129">
    <property type="entry name" value="GroES-like"/>
    <property type="match status" value="1"/>
</dbReference>
<comment type="catalytic activity">
    <reaction evidence="8">
        <text>a primary alcohol + NAD(+) = an aldehyde + NADH + H(+)</text>
        <dbReference type="Rhea" id="RHEA:10736"/>
        <dbReference type="ChEBI" id="CHEBI:15378"/>
        <dbReference type="ChEBI" id="CHEBI:15734"/>
        <dbReference type="ChEBI" id="CHEBI:17478"/>
        <dbReference type="ChEBI" id="CHEBI:57540"/>
        <dbReference type="ChEBI" id="CHEBI:57945"/>
        <dbReference type="EC" id="1.1.1.1"/>
    </reaction>
</comment>
<evidence type="ECO:0000313" key="10">
    <source>
        <dbReference type="EMBL" id="CAB1127917.1"/>
    </source>
</evidence>
<dbReference type="InterPro" id="IPR036291">
    <property type="entry name" value="NAD(P)-bd_dom_sf"/>
</dbReference>
<evidence type="ECO:0000256" key="3">
    <source>
        <dbReference type="ARBA" id="ARBA00013190"/>
    </source>
</evidence>
<dbReference type="InterPro" id="IPR014187">
    <property type="entry name" value="ADH_Zn_typ-2"/>
</dbReference>
<dbReference type="InterPro" id="IPR011032">
    <property type="entry name" value="GroES-like_sf"/>
</dbReference>
<dbReference type="AlphaFoldDB" id="A0A6F8ZDS8"/>
<dbReference type="SMART" id="SM00829">
    <property type="entry name" value="PKS_ER"/>
    <property type="match status" value="1"/>
</dbReference>
<dbReference type="Proteomes" id="UP000503399">
    <property type="component" value="Chromosome"/>
</dbReference>
<dbReference type="InterPro" id="IPR020843">
    <property type="entry name" value="ER"/>
</dbReference>
<sequence length="376" mass="39754">METGSGTMGAWVLEQAAPLEDARLTFRWRTDRPRPRPGPGEVLVEVATCGVCHTDLHTVEGELPLPAPGGIPGHQVVGRVVETAPDATEVCPPPGIDPGLAGALLAAAGQPGTDTWQLRPGTRVGVAWLYDACGRCPACLRGEENLCPQARFTGLSVPGGYAEALTAPARYLVPLPARFDDVRAAPLLCAGIIGYRSLRLAGVGPDRPRTLGLWGFGASAHLALQLARHWGCRVYVFTRSAAHRALALRLGAAWAGAAGDPPPEPLEAGITFAPVGRLIPQALAALAPGGVLAINAVHLQDGIPAFDYRLLYGERVLRSVANATRRDAWEWMYWADQAGVEPEVERWPMSQAREALVRVKAAAVQGSAVLVRGGDS</sequence>
<accession>A0A6F8ZDS8</accession>
<evidence type="ECO:0000256" key="6">
    <source>
        <dbReference type="ARBA" id="ARBA00023002"/>
    </source>
</evidence>
<keyword evidence="11" id="KW-1185">Reference proteome</keyword>
<reference evidence="10 11" key="1">
    <citation type="submission" date="2020-02" db="EMBL/GenBank/DDBJ databases">
        <authorList>
            <person name="Hogendoorn C."/>
        </authorList>
    </citation>
    <scope>NUCLEOTIDE SEQUENCE [LARGE SCALE GENOMIC DNA]</scope>
    <source>
        <strain evidence="10">R501</strain>
    </source>
</reference>
<feature type="domain" description="Enoyl reductase (ER)" evidence="9">
    <location>
        <begin position="23"/>
        <end position="370"/>
    </location>
</feature>
<dbReference type="InterPro" id="IPR013154">
    <property type="entry name" value="ADH-like_N"/>
</dbReference>
<comment type="similarity">
    <text evidence="2">Belongs to the zinc-containing alcohol dehydrogenase family.</text>
</comment>
<dbReference type="Pfam" id="PF00107">
    <property type="entry name" value="ADH_zinc_N"/>
    <property type="match status" value="1"/>
</dbReference>
<comment type="cofactor">
    <cofactor evidence="1">
        <name>Zn(2+)</name>
        <dbReference type="ChEBI" id="CHEBI:29105"/>
    </cofactor>
</comment>
<protein>
    <recommendedName>
        <fullName evidence="3">alcohol dehydrogenase</fullName>
        <ecNumber evidence="3">1.1.1.1</ecNumber>
    </recommendedName>
</protein>
<dbReference type="NCBIfam" id="TIGR02822">
    <property type="entry name" value="adh_fam_2"/>
    <property type="match status" value="1"/>
</dbReference>
<dbReference type="GO" id="GO:0046872">
    <property type="term" value="F:metal ion binding"/>
    <property type="evidence" value="ECO:0007669"/>
    <property type="project" value="UniProtKB-KW"/>
</dbReference>
<evidence type="ECO:0000259" key="9">
    <source>
        <dbReference type="SMART" id="SM00829"/>
    </source>
</evidence>
<comment type="catalytic activity">
    <reaction evidence="7">
        <text>a secondary alcohol + NAD(+) = a ketone + NADH + H(+)</text>
        <dbReference type="Rhea" id="RHEA:10740"/>
        <dbReference type="ChEBI" id="CHEBI:15378"/>
        <dbReference type="ChEBI" id="CHEBI:17087"/>
        <dbReference type="ChEBI" id="CHEBI:35681"/>
        <dbReference type="ChEBI" id="CHEBI:57540"/>
        <dbReference type="ChEBI" id="CHEBI:57945"/>
        <dbReference type="EC" id="1.1.1.1"/>
    </reaction>
</comment>
<dbReference type="InterPro" id="IPR013149">
    <property type="entry name" value="ADH-like_C"/>
</dbReference>
<dbReference type="Gene3D" id="3.40.50.720">
    <property type="entry name" value="NAD(P)-binding Rossmann-like Domain"/>
    <property type="match status" value="1"/>
</dbReference>
<name>A0A6F8ZDS8_9FIRM</name>
<dbReference type="PANTHER" id="PTHR42940">
    <property type="entry name" value="ALCOHOL DEHYDROGENASE 1-RELATED"/>
    <property type="match status" value="1"/>
</dbReference>
<evidence type="ECO:0000256" key="7">
    <source>
        <dbReference type="ARBA" id="ARBA00049164"/>
    </source>
</evidence>
<dbReference type="KEGG" id="hfv:R50_0411"/>